<dbReference type="Gene3D" id="3.40.1090.10">
    <property type="entry name" value="Cytosolic phospholipase A2 catalytic domain"/>
    <property type="match status" value="1"/>
</dbReference>
<evidence type="ECO:0000313" key="6">
    <source>
        <dbReference type="EMBL" id="EHB09781.1"/>
    </source>
</evidence>
<feature type="domain" description="PNPLA" evidence="5">
    <location>
        <begin position="1"/>
        <end position="132"/>
    </location>
</feature>
<dbReference type="FunCoup" id="G5BKH0">
    <property type="interactions" value="99"/>
</dbReference>
<dbReference type="EMBL" id="JH170753">
    <property type="protein sequence ID" value="EHB09781.1"/>
    <property type="molecule type" value="Genomic_DNA"/>
</dbReference>
<evidence type="ECO:0000313" key="7">
    <source>
        <dbReference type="Proteomes" id="UP000006813"/>
    </source>
</evidence>
<dbReference type="Proteomes" id="UP000006813">
    <property type="component" value="Unassembled WGS sequence"/>
</dbReference>
<name>G5BKH0_HETGA</name>
<dbReference type="GO" id="GO:0019433">
    <property type="term" value="P:triglyceride catabolic process"/>
    <property type="evidence" value="ECO:0007669"/>
    <property type="project" value="TreeGrafter"/>
</dbReference>
<keyword evidence="4" id="KW-0812">Transmembrane</keyword>
<evidence type="ECO:0000256" key="1">
    <source>
        <dbReference type="ARBA" id="ARBA00023098"/>
    </source>
</evidence>
<dbReference type="Pfam" id="PF01734">
    <property type="entry name" value="Patatin"/>
    <property type="match status" value="1"/>
</dbReference>
<dbReference type="InterPro" id="IPR002641">
    <property type="entry name" value="PNPLA_dom"/>
</dbReference>
<dbReference type="GO" id="GO:0005737">
    <property type="term" value="C:cytoplasm"/>
    <property type="evidence" value="ECO:0007669"/>
    <property type="project" value="TreeGrafter"/>
</dbReference>
<keyword evidence="4" id="KW-0472">Membrane</keyword>
<dbReference type="InterPro" id="IPR033562">
    <property type="entry name" value="PLPL"/>
</dbReference>
<evidence type="ECO:0000259" key="5">
    <source>
        <dbReference type="PROSITE" id="PS51635"/>
    </source>
</evidence>
<dbReference type="PROSITE" id="PS51635">
    <property type="entry name" value="PNPLA"/>
    <property type="match status" value="1"/>
</dbReference>
<gene>
    <name evidence="6" type="ORF">GW7_03005</name>
</gene>
<evidence type="ECO:0000256" key="4">
    <source>
        <dbReference type="SAM" id="Phobius"/>
    </source>
</evidence>
<dbReference type="GO" id="GO:0005811">
    <property type="term" value="C:lipid droplet"/>
    <property type="evidence" value="ECO:0007669"/>
    <property type="project" value="TreeGrafter"/>
</dbReference>
<keyword evidence="4" id="KW-1133">Transmembrane helix</keyword>
<reference evidence="6 7" key="1">
    <citation type="journal article" date="2011" name="Nature">
        <title>Genome sequencing reveals insights into physiology and longevity of the naked mole rat.</title>
        <authorList>
            <person name="Kim E.B."/>
            <person name="Fang X."/>
            <person name="Fushan A.A."/>
            <person name="Huang Z."/>
            <person name="Lobanov A.V."/>
            <person name="Han L."/>
            <person name="Marino S.M."/>
            <person name="Sun X."/>
            <person name="Turanov A.A."/>
            <person name="Yang P."/>
            <person name="Yim S.H."/>
            <person name="Zhao X."/>
            <person name="Kasaikina M.V."/>
            <person name="Stoletzki N."/>
            <person name="Peng C."/>
            <person name="Polak P."/>
            <person name="Xiong Z."/>
            <person name="Kiezun A."/>
            <person name="Zhu Y."/>
            <person name="Chen Y."/>
            <person name="Kryukov G.V."/>
            <person name="Zhang Q."/>
            <person name="Peshkin L."/>
            <person name="Yang L."/>
            <person name="Bronson R.T."/>
            <person name="Buffenstein R."/>
            <person name="Wang B."/>
            <person name="Han C."/>
            <person name="Li Q."/>
            <person name="Chen L."/>
            <person name="Zhao W."/>
            <person name="Sunyaev S.R."/>
            <person name="Park T.J."/>
            <person name="Zhang G."/>
            <person name="Wang J."/>
            <person name="Gladyshev V.N."/>
        </authorList>
    </citation>
    <scope>NUCLEOTIDE SEQUENCE [LARGE SCALE GENOMIC DNA]</scope>
</reference>
<protein>
    <submittedName>
        <fullName evidence="6">Patatin-like phospholipase domain-containing protein 3</fullName>
    </submittedName>
</protein>
<dbReference type="InParanoid" id="G5BKH0"/>
<organism evidence="6 7">
    <name type="scientific">Heterocephalus glaber</name>
    <name type="common">Naked mole rat</name>
    <dbReference type="NCBI Taxonomy" id="10181"/>
    <lineage>
        <taxon>Eukaryota</taxon>
        <taxon>Metazoa</taxon>
        <taxon>Chordata</taxon>
        <taxon>Craniata</taxon>
        <taxon>Vertebrata</taxon>
        <taxon>Euteleostomi</taxon>
        <taxon>Mammalia</taxon>
        <taxon>Eutheria</taxon>
        <taxon>Euarchontoglires</taxon>
        <taxon>Glires</taxon>
        <taxon>Rodentia</taxon>
        <taxon>Hystricomorpha</taxon>
        <taxon>Bathyergidae</taxon>
        <taxon>Heterocephalus</taxon>
    </lineage>
</organism>
<dbReference type="SUPFAM" id="SSF52151">
    <property type="entry name" value="FabD/lysophospholipase-like"/>
    <property type="match status" value="1"/>
</dbReference>
<dbReference type="GO" id="GO:0004806">
    <property type="term" value="F:triacylglycerol lipase activity"/>
    <property type="evidence" value="ECO:0007669"/>
    <property type="project" value="TreeGrafter"/>
</dbReference>
<feature type="short sequence motif" description="DGA/G" evidence="2">
    <location>
        <begin position="119"/>
        <end position="121"/>
    </location>
</feature>
<dbReference type="GO" id="GO:0016020">
    <property type="term" value="C:membrane"/>
    <property type="evidence" value="ECO:0007669"/>
    <property type="project" value="TreeGrafter"/>
</dbReference>
<dbReference type="STRING" id="10181.G5BKH0"/>
<feature type="region of interest" description="Disordered" evidence="3">
    <location>
        <begin position="350"/>
        <end position="371"/>
    </location>
</feature>
<dbReference type="PANTHER" id="PTHR12406:SF22">
    <property type="entry name" value="1-ACYLGLYCEROL-3-PHOSPHATE O-ACYLTRANSFERASE PNPLA3"/>
    <property type="match status" value="1"/>
</dbReference>
<feature type="transmembrane region" description="Helical" evidence="4">
    <location>
        <begin position="69"/>
        <end position="87"/>
    </location>
</feature>
<accession>G5BKH0</accession>
<evidence type="ECO:0000256" key="3">
    <source>
        <dbReference type="SAM" id="MobiDB-lite"/>
    </source>
</evidence>
<keyword evidence="1" id="KW-0443">Lipid metabolism</keyword>
<dbReference type="AlphaFoldDB" id="G5BKH0"/>
<sequence>MDLVRKATARRMGTLHPSFNLSKWLRDGLQEILPDNVHQLVSGRICISLTRVSDGENVLVSDFRSKEEVLDALLCSTFIPFFCGIIPPTFRGVALMCSTFIPFFCGIIPPTFRGVRYMDGGMSNNLPILDVKTTITVSPFYGECDICPKVKSTNFFHVNITNLPFRLCLGNLQLLSKTFFPSNVKVMGEICLRGYLDALRFLEENGIYSGPQPCLKFQEEEPEPEVTEPLGEGPALGLAEGEELLKHLRLSILPWDEHILDVLSPVLRAALNKAIKDRGGFLSKVGNLLPVRILSFVMLPCTLPVESAVATIHRLVMWLPHIPDDVQWLQWVISQFYARVTTCLLPSARSQMPGSGQHALPRTPEGGSAGL</sequence>
<dbReference type="InterPro" id="IPR016035">
    <property type="entry name" value="Acyl_Trfase/lysoPLipase"/>
</dbReference>
<comment type="caution">
    <text evidence="2">Lacks conserved residue(s) required for the propagation of feature annotation.</text>
</comment>
<evidence type="ECO:0000256" key="2">
    <source>
        <dbReference type="PROSITE-ProRule" id="PRU01161"/>
    </source>
</evidence>
<proteinExistence type="predicted"/>
<dbReference type="GO" id="GO:0055088">
    <property type="term" value="P:lipid homeostasis"/>
    <property type="evidence" value="ECO:0007669"/>
    <property type="project" value="TreeGrafter"/>
</dbReference>
<dbReference type="PANTHER" id="PTHR12406">
    <property type="entry name" value="CALCIUM-INDEPENDENT PHOSPHOLIPASE A2 IPLA2 -RELATED"/>
    <property type="match status" value="1"/>
</dbReference>